<feature type="domain" description="GRAM" evidence="3">
    <location>
        <begin position="436"/>
        <end position="512"/>
    </location>
</feature>
<gene>
    <name evidence="4" type="ORF">KUTeg_021061</name>
</gene>
<evidence type="ECO:0000256" key="2">
    <source>
        <dbReference type="SAM" id="Phobius"/>
    </source>
</evidence>
<feature type="region of interest" description="Disordered" evidence="1">
    <location>
        <begin position="1"/>
        <end position="26"/>
    </location>
</feature>
<feature type="transmembrane region" description="Helical" evidence="2">
    <location>
        <begin position="353"/>
        <end position="371"/>
    </location>
</feature>
<feature type="compositionally biased region" description="Basic and acidic residues" evidence="1">
    <location>
        <begin position="14"/>
        <end position="26"/>
    </location>
</feature>
<dbReference type="InterPro" id="IPR011993">
    <property type="entry name" value="PH-like_dom_sf"/>
</dbReference>
<comment type="caution">
    <text evidence="4">The sequence shown here is derived from an EMBL/GenBank/DDBJ whole genome shotgun (WGS) entry which is preliminary data.</text>
</comment>
<keyword evidence="5" id="KW-1185">Reference proteome</keyword>
<dbReference type="Gene3D" id="2.30.29.30">
    <property type="entry name" value="Pleckstrin-homology domain (PH domain)/Phosphotyrosine-binding domain (PTB)"/>
    <property type="match status" value="1"/>
</dbReference>
<feature type="region of interest" description="Disordered" evidence="1">
    <location>
        <begin position="118"/>
        <end position="152"/>
    </location>
</feature>
<evidence type="ECO:0000259" key="3">
    <source>
        <dbReference type="SMART" id="SM00568"/>
    </source>
</evidence>
<sequence>MSGVRKSILKKKDKNNSDNKDIQNDRKNIDELDDLESYEVIEYSSKNSISSRKMELSEKAVYEEQLTQLQEQLVAAMIENSNLSSQLKEYTDKHHNQTLKIELEIERRRCRDLQEKLAQEQKRNKTAQKNEEISSKRISSQEPRNPGLGDKTNKFSRFTGLWEKLVQGIYDIIDDFTEEDPSQTAEQNEGDQLTVKQLKANIKRFGDSFKPYLRTAKGIQNLLSWKNPAYTLIVFTVYMYAVWVGWLLPVLLSCLCFRLFISYLESLGLNIRFNFFDPGEEAKDDVPPLGISDQFNLVLDVARKVQNALGQAADGLEKIKSLLTWKTPATRSLFFMLLISVFMFAFFPADSTIYGFGLMLGVKIFIINYFYNKYPRIKRKHDGAYKLWQSLPTDREYQKKSMQSEIDKYIIVSHEESGIHGEQEVTSQTTVSEDDKAFCQLFSLPDSESPMTGWKGGRRCTLINKEKTLGAAFKNGKLYLTKSFICFERKKTPSPRNIIIPLTDIQSISKAKPYSLLPGTGMALDIVVTGDKHFVFGGIINRDEAYDSILDIGMKKLVTMGNRNTM</sequence>
<dbReference type="Proteomes" id="UP001217089">
    <property type="component" value="Unassembled WGS sequence"/>
</dbReference>
<dbReference type="SMART" id="SM00568">
    <property type="entry name" value="GRAM"/>
    <property type="match status" value="1"/>
</dbReference>
<feature type="transmembrane region" description="Helical" evidence="2">
    <location>
        <begin position="328"/>
        <end position="347"/>
    </location>
</feature>
<keyword evidence="2" id="KW-0812">Transmembrane</keyword>
<feature type="transmembrane region" description="Helical" evidence="2">
    <location>
        <begin position="237"/>
        <end position="261"/>
    </location>
</feature>
<dbReference type="EMBL" id="JARBDR010000918">
    <property type="protein sequence ID" value="KAJ8302074.1"/>
    <property type="molecule type" value="Genomic_DNA"/>
</dbReference>
<dbReference type="InterPro" id="IPR037847">
    <property type="entry name" value="GRAMDC4"/>
</dbReference>
<keyword evidence="2" id="KW-1133">Transmembrane helix</keyword>
<protein>
    <recommendedName>
        <fullName evidence="3">GRAM domain-containing protein</fullName>
    </recommendedName>
</protein>
<proteinExistence type="predicted"/>
<evidence type="ECO:0000313" key="5">
    <source>
        <dbReference type="Proteomes" id="UP001217089"/>
    </source>
</evidence>
<accession>A0ABQ9E9N2</accession>
<dbReference type="Pfam" id="PF02893">
    <property type="entry name" value="GRAM"/>
    <property type="match status" value="1"/>
</dbReference>
<evidence type="ECO:0000313" key="4">
    <source>
        <dbReference type="EMBL" id="KAJ8302074.1"/>
    </source>
</evidence>
<feature type="compositionally biased region" description="Basic and acidic residues" evidence="1">
    <location>
        <begin position="118"/>
        <end position="135"/>
    </location>
</feature>
<dbReference type="PANTHER" id="PTHR37402:SF1">
    <property type="entry name" value="GRAM DOMAIN-CONTAINING PROTEIN 4"/>
    <property type="match status" value="1"/>
</dbReference>
<dbReference type="InterPro" id="IPR004182">
    <property type="entry name" value="GRAM"/>
</dbReference>
<evidence type="ECO:0000256" key="1">
    <source>
        <dbReference type="SAM" id="MobiDB-lite"/>
    </source>
</evidence>
<dbReference type="PANTHER" id="PTHR37402">
    <property type="entry name" value="GRAM DOMAIN-CONTAINING PROTEIN 4"/>
    <property type="match status" value="1"/>
</dbReference>
<name>A0ABQ9E9N2_TEGGR</name>
<reference evidence="4 5" key="1">
    <citation type="submission" date="2022-12" db="EMBL/GenBank/DDBJ databases">
        <title>Chromosome-level genome of Tegillarca granosa.</title>
        <authorList>
            <person name="Kim J."/>
        </authorList>
    </citation>
    <scope>NUCLEOTIDE SEQUENCE [LARGE SCALE GENOMIC DNA]</scope>
    <source>
        <strain evidence="4">Teg-2019</strain>
        <tissue evidence="4">Adductor muscle</tissue>
    </source>
</reference>
<keyword evidence="2" id="KW-0472">Membrane</keyword>
<organism evidence="4 5">
    <name type="scientific">Tegillarca granosa</name>
    <name type="common">Malaysian cockle</name>
    <name type="synonym">Anadara granosa</name>
    <dbReference type="NCBI Taxonomy" id="220873"/>
    <lineage>
        <taxon>Eukaryota</taxon>
        <taxon>Metazoa</taxon>
        <taxon>Spiralia</taxon>
        <taxon>Lophotrochozoa</taxon>
        <taxon>Mollusca</taxon>
        <taxon>Bivalvia</taxon>
        <taxon>Autobranchia</taxon>
        <taxon>Pteriomorphia</taxon>
        <taxon>Arcoida</taxon>
        <taxon>Arcoidea</taxon>
        <taxon>Arcidae</taxon>
        <taxon>Tegillarca</taxon>
    </lineage>
</organism>